<protein>
    <submittedName>
        <fullName evidence="2">Uncharacterized protein</fullName>
    </submittedName>
</protein>
<feature type="transmembrane region" description="Helical" evidence="1">
    <location>
        <begin position="78"/>
        <end position="97"/>
    </location>
</feature>
<dbReference type="RefSeq" id="WP_008584344.1">
    <property type="nucleotide sequence ID" value="NZ_CP007035.1"/>
</dbReference>
<feature type="transmembrane region" description="Helical" evidence="1">
    <location>
        <begin position="109"/>
        <end position="130"/>
    </location>
</feature>
<dbReference type="KEGG" id="nso:NIASO_09360"/>
<dbReference type="HOGENOM" id="CLU_1265833_0_0_10"/>
<evidence type="ECO:0000256" key="1">
    <source>
        <dbReference type="SAM" id="Phobius"/>
    </source>
</evidence>
<keyword evidence="3" id="KW-1185">Reference proteome</keyword>
<accession>W0F6S8</accession>
<proteinExistence type="predicted"/>
<reference evidence="2 3" key="1">
    <citation type="submission" date="2013-12" db="EMBL/GenBank/DDBJ databases">
        <authorList>
            <consortium name="DOE Joint Genome Institute"/>
            <person name="Eisen J."/>
            <person name="Huntemann M."/>
            <person name="Han J."/>
            <person name="Chen A."/>
            <person name="Kyrpides N."/>
            <person name="Mavromatis K."/>
            <person name="Markowitz V."/>
            <person name="Palaniappan K."/>
            <person name="Ivanova N."/>
            <person name="Schaumberg A."/>
            <person name="Pati A."/>
            <person name="Liolios K."/>
            <person name="Nordberg H.P."/>
            <person name="Cantor M.N."/>
            <person name="Hua S.X."/>
            <person name="Woyke T."/>
        </authorList>
    </citation>
    <scope>NUCLEOTIDE SEQUENCE [LARGE SCALE GENOMIC DNA]</scope>
    <source>
        <strain evidence="3">DSM 19437</strain>
    </source>
</reference>
<keyword evidence="1" id="KW-0472">Membrane</keyword>
<name>W0F6S8_9BACT</name>
<dbReference type="Proteomes" id="UP000003586">
    <property type="component" value="Chromosome"/>
</dbReference>
<evidence type="ECO:0000313" key="2">
    <source>
        <dbReference type="EMBL" id="AHF17533.1"/>
    </source>
</evidence>
<organism evidence="2 3">
    <name type="scientific">Niabella soli DSM 19437</name>
    <dbReference type="NCBI Taxonomy" id="929713"/>
    <lineage>
        <taxon>Bacteria</taxon>
        <taxon>Pseudomonadati</taxon>
        <taxon>Bacteroidota</taxon>
        <taxon>Chitinophagia</taxon>
        <taxon>Chitinophagales</taxon>
        <taxon>Chitinophagaceae</taxon>
        <taxon>Niabella</taxon>
    </lineage>
</organism>
<dbReference type="OrthoDB" id="9848463at2"/>
<keyword evidence="1" id="KW-1133">Transmembrane helix</keyword>
<keyword evidence="1" id="KW-0812">Transmembrane</keyword>
<dbReference type="AlphaFoldDB" id="W0F6S8"/>
<evidence type="ECO:0000313" key="3">
    <source>
        <dbReference type="Proteomes" id="UP000003586"/>
    </source>
</evidence>
<dbReference type="EMBL" id="CP007035">
    <property type="protein sequence ID" value="AHF17533.1"/>
    <property type="molecule type" value="Genomic_DNA"/>
</dbReference>
<gene>
    <name evidence="2" type="ORF">NIASO_09360</name>
</gene>
<sequence>MKVQRLTRESLNDLFVRAVAKLSFKLQVLFCSSLQISLNLLSADGMSNAGVKNNKQESSHLLSANDKWLLWKTFVKRIFPGFFLSVCLPLLVLFFLLETIAEIDGQSKMLVYLLLLLLLAALGCIWRLLYLQHRMVLRYLFVRKKTIIHARVLHITVSILEKKKVYRVVTESLVINSMLDTILKNEVAFVQLKAGSLLEIHLLSDTIPHYLRIKEIVA</sequence>